<dbReference type="RefSeq" id="XP_014172949.1">
    <property type="nucleotide sequence ID" value="XM_014317474.1"/>
</dbReference>
<reference evidence="2 3" key="1">
    <citation type="journal article" date="2011" name="Proc. Natl. Acad. Sci. U.S.A.">
        <title>Genome and transcriptome analyses of the mountain pine beetle-fungal symbiont Grosmannia clavigera, a lodgepole pine pathogen.</title>
        <authorList>
            <person name="DiGuistini S."/>
            <person name="Wang Y."/>
            <person name="Liao N.Y."/>
            <person name="Taylor G."/>
            <person name="Tanguay P."/>
            <person name="Feau N."/>
            <person name="Henrissat B."/>
            <person name="Chan S.K."/>
            <person name="Hesse-Orce U."/>
            <person name="Alamouti S.M."/>
            <person name="Tsui C.K.M."/>
            <person name="Docking R.T."/>
            <person name="Levasseur A."/>
            <person name="Haridas S."/>
            <person name="Robertson G."/>
            <person name="Birol I."/>
            <person name="Holt R.A."/>
            <person name="Marra M.A."/>
            <person name="Hamelin R.C."/>
            <person name="Hirst M."/>
            <person name="Jones S.J.M."/>
            <person name="Bohlmann J."/>
            <person name="Breuil C."/>
        </authorList>
    </citation>
    <scope>NUCLEOTIDE SEQUENCE [LARGE SCALE GENOMIC DNA]</scope>
    <source>
        <strain evidence="3">kw1407 / UAMH 11150</strain>
    </source>
</reference>
<protein>
    <submittedName>
        <fullName evidence="2">Uncharacterized protein</fullName>
    </submittedName>
</protein>
<dbReference type="eggNOG" id="ENOG502SU37">
    <property type="taxonomic scope" value="Eukaryota"/>
</dbReference>
<dbReference type="AlphaFoldDB" id="F0XED1"/>
<dbReference type="GeneID" id="25977106"/>
<evidence type="ECO:0000313" key="3">
    <source>
        <dbReference type="Proteomes" id="UP000007796"/>
    </source>
</evidence>
<sequence>MSVTTTATRTSLRPVLADYETYRSDPQPAIESVESTAMTSPAAHINTPPSWPTDHRRVPPYRPVNRELDLSQRMAYNNGIEHAFISTMFFGIRVVTVFHRTWRATGGKMNDRIFHYELGGEY</sequence>
<dbReference type="EMBL" id="GL629765">
    <property type="protein sequence ID" value="EFX03467.1"/>
    <property type="molecule type" value="Genomic_DNA"/>
</dbReference>
<proteinExistence type="predicted"/>
<dbReference type="OrthoDB" id="5201563at2759"/>
<keyword evidence="3" id="KW-1185">Reference proteome</keyword>
<evidence type="ECO:0000256" key="1">
    <source>
        <dbReference type="SAM" id="MobiDB-lite"/>
    </source>
</evidence>
<dbReference type="Proteomes" id="UP000007796">
    <property type="component" value="Unassembled WGS sequence"/>
</dbReference>
<dbReference type="InParanoid" id="F0XED1"/>
<feature type="region of interest" description="Disordered" evidence="1">
    <location>
        <begin position="35"/>
        <end position="58"/>
    </location>
</feature>
<evidence type="ECO:0000313" key="2">
    <source>
        <dbReference type="EMBL" id="EFX03467.1"/>
    </source>
</evidence>
<gene>
    <name evidence="2" type="ORF">CMQ_395</name>
</gene>
<accession>F0XED1</accession>
<dbReference type="HOGENOM" id="CLU_141137_1_0_1"/>
<organism evidence="3">
    <name type="scientific">Grosmannia clavigera (strain kw1407 / UAMH 11150)</name>
    <name type="common">Blue stain fungus</name>
    <name type="synonym">Graphiocladiella clavigera</name>
    <dbReference type="NCBI Taxonomy" id="655863"/>
    <lineage>
        <taxon>Eukaryota</taxon>
        <taxon>Fungi</taxon>
        <taxon>Dikarya</taxon>
        <taxon>Ascomycota</taxon>
        <taxon>Pezizomycotina</taxon>
        <taxon>Sordariomycetes</taxon>
        <taxon>Sordariomycetidae</taxon>
        <taxon>Ophiostomatales</taxon>
        <taxon>Ophiostomataceae</taxon>
        <taxon>Leptographium</taxon>
    </lineage>
</organism>
<name>F0XED1_GROCL</name>